<evidence type="ECO:0000313" key="1">
    <source>
        <dbReference type="EMBL" id="JAT81700.1"/>
    </source>
</evidence>
<reference evidence="1" key="1">
    <citation type="submission" date="2015-09" db="EMBL/GenBank/DDBJ databases">
        <title>De novo assembly of Pectinophora gossypiella (Pink Bollworm) gut transcriptome.</title>
        <authorList>
            <person name="Tassone E.E."/>
        </authorList>
    </citation>
    <scope>NUCLEOTIDE SEQUENCE</scope>
</reference>
<dbReference type="AlphaFoldDB" id="A0A1E1W404"/>
<name>A0A1E1W404_PECGO</name>
<gene>
    <name evidence="1" type="ORF">g.14993</name>
</gene>
<protein>
    <submittedName>
        <fullName evidence="1">Uncharacterized protein</fullName>
    </submittedName>
</protein>
<proteinExistence type="predicted"/>
<dbReference type="OrthoDB" id="62495at2759"/>
<accession>A0A1E1W404</accession>
<sequence length="110" mass="12926">MYRHRELLHYGVLPAPSCRVCVEQWNIHNYTNQKLTSEEMMLYKKWISKTQNTRIIVDKDAFKTTCIALGKLRNIAGTREYEHIYKMFRQCLSLCQYAATGNIYVSSKLG</sequence>
<dbReference type="EMBL" id="GDQN01009354">
    <property type="protein sequence ID" value="JAT81700.1"/>
    <property type="molecule type" value="Transcribed_RNA"/>
</dbReference>
<organism evidence="1">
    <name type="scientific">Pectinophora gossypiella</name>
    <name type="common">Cotton pink bollworm</name>
    <name type="synonym">Depressaria gossypiella</name>
    <dbReference type="NCBI Taxonomy" id="13191"/>
    <lineage>
        <taxon>Eukaryota</taxon>
        <taxon>Metazoa</taxon>
        <taxon>Ecdysozoa</taxon>
        <taxon>Arthropoda</taxon>
        <taxon>Hexapoda</taxon>
        <taxon>Insecta</taxon>
        <taxon>Pterygota</taxon>
        <taxon>Neoptera</taxon>
        <taxon>Endopterygota</taxon>
        <taxon>Lepidoptera</taxon>
        <taxon>Glossata</taxon>
        <taxon>Ditrysia</taxon>
        <taxon>Gelechioidea</taxon>
        <taxon>Gelechiidae</taxon>
        <taxon>Apatetrinae</taxon>
        <taxon>Pectinophora</taxon>
    </lineage>
</organism>